<dbReference type="Proteomes" id="UP000018144">
    <property type="component" value="Unassembled WGS sequence"/>
</dbReference>
<evidence type="ECO:0000313" key="1">
    <source>
        <dbReference type="EMBL" id="CCX31196.1"/>
    </source>
</evidence>
<dbReference type="AlphaFoldDB" id="U4LTY4"/>
<dbReference type="EMBL" id="HF935557">
    <property type="protein sequence ID" value="CCX31196.1"/>
    <property type="molecule type" value="Genomic_DNA"/>
</dbReference>
<protein>
    <submittedName>
        <fullName evidence="1">Uncharacterized protein</fullName>
    </submittedName>
</protein>
<accession>U4LTY4</accession>
<evidence type="ECO:0000313" key="2">
    <source>
        <dbReference type="Proteomes" id="UP000018144"/>
    </source>
</evidence>
<keyword evidence="2" id="KW-1185">Reference proteome</keyword>
<gene>
    <name evidence="1" type="ORF">PCON_10324</name>
</gene>
<name>U4LTY4_PYROM</name>
<reference evidence="1 2" key="1">
    <citation type="journal article" date="2013" name="PLoS Genet.">
        <title>The genome and development-dependent transcriptomes of Pyronema confluens: a window into fungal evolution.</title>
        <authorList>
            <person name="Traeger S."/>
            <person name="Altegoer F."/>
            <person name="Freitag M."/>
            <person name="Gabaldon T."/>
            <person name="Kempken F."/>
            <person name="Kumar A."/>
            <person name="Marcet-Houben M."/>
            <person name="Poggeler S."/>
            <person name="Stajich J.E."/>
            <person name="Nowrousian M."/>
        </authorList>
    </citation>
    <scope>NUCLEOTIDE SEQUENCE [LARGE SCALE GENOMIC DNA]</scope>
    <source>
        <strain evidence="2">CBS 100304</strain>
        <tissue evidence="1">Vegetative mycelium</tissue>
    </source>
</reference>
<sequence>MVLSLFIFRKSSLYFSGISGVIGFPKGILSRGSAGYVEKMFMFVS</sequence>
<organism evidence="1 2">
    <name type="scientific">Pyronema omphalodes (strain CBS 100304)</name>
    <name type="common">Pyronema confluens</name>
    <dbReference type="NCBI Taxonomy" id="1076935"/>
    <lineage>
        <taxon>Eukaryota</taxon>
        <taxon>Fungi</taxon>
        <taxon>Dikarya</taxon>
        <taxon>Ascomycota</taxon>
        <taxon>Pezizomycotina</taxon>
        <taxon>Pezizomycetes</taxon>
        <taxon>Pezizales</taxon>
        <taxon>Pyronemataceae</taxon>
        <taxon>Pyronema</taxon>
    </lineage>
</organism>
<proteinExistence type="predicted"/>